<evidence type="ECO:0000259" key="6">
    <source>
        <dbReference type="PROSITE" id="PS50081"/>
    </source>
</evidence>
<keyword evidence="2" id="KW-0677">Repeat</keyword>
<reference evidence="7 8" key="1">
    <citation type="journal article" date="2021" name="bioRxiv">
        <title>The Gossypium anomalum genome as a resource for cotton improvement and evolutionary analysis of hybrid incompatibility.</title>
        <authorList>
            <person name="Grover C.E."/>
            <person name="Yuan D."/>
            <person name="Arick M.A."/>
            <person name="Miller E.R."/>
            <person name="Hu G."/>
            <person name="Peterson D.G."/>
            <person name="Wendel J.F."/>
            <person name="Udall J.A."/>
        </authorList>
    </citation>
    <scope>NUCLEOTIDE SEQUENCE [LARGE SCALE GENOMIC DNA]</scope>
    <source>
        <strain evidence="7">JFW-Udall</strain>
        <tissue evidence="7">Leaf</tissue>
    </source>
</reference>
<feature type="region of interest" description="Disordered" evidence="4">
    <location>
        <begin position="39"/>
        <end position="103"/>
    </location>
</feature>
<name>A0A8J6CWR1_9ROSI</name>
<dbReference type="InterPro" id="IPR053192">
    <property type="entry name" value="Vacuole_Formation_Reg"/>
</dbReference>
<feature type="chain" id="PRO_5035299316" description="Phorbol-ester/DAG-type domain-containing protein" evidence="5">
    <location>
        <begin position="32"/>
        <end position="434"/>
    </location>
</feature>
<dbReference type="GO" id="GO:0046872">
    <property type="term" value="F:metal ion binding"/>
    <property type="evidence" value="ECO:0007669"/>
    <property type="project" value="UniProtKB-KW"/>
</dbReference>
<keyword evidence="8" id="KW-1185">Reference proteome</keyword>
<feature type="compositionally biased region" description="Basic and acidic residues" evidence="4">
    <location>
        <begin position="73"/>
        <end position="95"/>
    </location>
</feature>
<keyword evidence="3" id="KW-0862">Zinc</keyword>
<evidence type="ECO:0000256" key="5">
    <source>
        <dbReference type="SAM" id="SignalP"/>
    </source>
</evidence>
<dbReference type="PANTHER" id="PTHR32410:SF216">
    <property type="entry name" value="PHORBOL-ESTER_DAG-TYPE DOMAIN-CONTAINING PROTEIN"/>
    <property type="match status" value="1"/>
</dbReference>
<evidence type="ECO:0000256" key="1">
    <source>
        <dbReference type="ARBA" id="ARBA00022723"/>
    </source>
</evidence>
<feature type="signal peptide" evidence="5">
    <location>
        <begin position="1"/>
        <end position="31"/>
    </location>
</feature>
<evidence type="ECO:0000256" key="3">
    <source>
        <dbReference type="ARBA" id="ARBA00022833"/>
    </source>
</evidence>
<protein>
    <recommendedName>
        <fullName evidence="6">Phorbol-ester/DAG-type domain-containing protein</fullName>
    </recommendedName>
</protein>
<feature type="compositionally biased region" description="Low complexity" evidence="4">
    <location>
        <begin position="50"/>
        <end position="72"/>
    </location>
</feature>
<accession>A0A8J6CWR1</accession>
<comment type="caution">
    <text evidence="7">The sequence shown here is derived from an EMBL/GenBank/DDBJ whole genome shotgun (WGS) entry which is preliminary data.</text>
</comment>
<sequence>MLEAQAFSTASFWTWPALHGLMVWCMSCMEGHILTENKNENETENESESVSENQNKSESVSENESVSESESVSENKNENKSESEKESVSENENERHHKSVQQIQHPFHEEHPLVLVAEQSNEGIKAYCDGCGELLSALCFTCIHCNYHFHKQCAEAPLSLPNHPLHPQHSRYGLFLRQRPSSFGWSGCNYVVHVNCVLEDDDLYEVIKEEKQYEELYEKSMQSSIIRVIEVNEVGKATKIQHFSHQHYLNAPFFITEAVLNCQESSNIGFVKAMPPSISKTNRSVPFAMNVVVVSSTELMWKVQIFFGFGCLTLPHLALHKIDEHILKLTYDDDKEQSYCDICEQERYPSFWYYSCSICDTSAHLKCVLGQVPFLKDGFTLPPYGYHSHDHDLNFFTKAESFPECSHCGKLCQKEILKCEESTCDYIIHYECLD</sequence>
<dbReference type="PANTHER" id="PTHR32410">
    <property type="entry name" value="CYSTEINE/HISTIDINE-RICH C1 DOMAIN FAMILY PROTEIN"/>
    <property type="match status" value="1"/>
</dbReference>
<keyword evidence="1" id="KW-0479">Metal-binding</keyword>
<dbReference type="InterPro" id="IPR004146">
    <property type="entry name" value="DC1"/>
</dbReference>
<dbReference type="EMBL" id="JAHUZN010000006">
    <property type="protein sequence ID" value="KAG8490282.1"/>
    <property type="molecule type" value="Genomic_DNA"/>
</dbReference>
<evidence type="ECO:0000256" key="2">
    <source>
        <dbReference type="ARBA" id="ARBA00022737"/>
    </source>
</evidence>
<dbReference type="Proteomes" id="UP000701853">
    <property type="component" value="Chromosome 6"/>
</dbReference>
<feature type="domain" description="Phorbol-ester/DAG-type" evidence="6">
    <location>
        <begin position="110"/>
        <end position="161"/>
    </location>
</feature>
<dbReference type="PROSITE" id="PS50081">
    <property type="entry name" value="ZF_DAG_PE_2"/>
    <property type="match status" value="1"/>
</dbReference>
<evidence type="ECO:0000256" key="4">
    <source>
        <dbReference type="SAM" id="MobiDB-lite"/>
    </source>
</evidence>
<dbReference type="InterPro" id="IPR046349">
    <property type="entry name" value="C1-like_sf"/>
</dbReference>
<dbReference type="SUPFAM" id="SSF57889">
    <property type="entry name" value="Cysteine-rich domain"/>
    <property type="match status" value="2"/>
</dbReference>
<evidence type="ECO:0000313" key="8">
    <source>
        <dbReference type="Proteomes" id="UP000701853"/>
    </source>
</evidence>
<dbReference type="AlphaFoldDB" id="A0A8J6CWR1"/>
<keyword evidence="5" id="KW-0732">Signal</keyword>
<gene>
    <name evidence="7" type="ORF">CXB51_016017</name>
</gene>
<evidence type="ECO:0000313" key="7">
    <source>
        <dbReference type="EMBL" id="KAG8490282.1"/>
    </source>
</evidence>
<proteinExistence type="predicted"/>
<dbReference type="Pfam" id="PF03107">
    <property type="entry name" value="C1_2"/>
    <property type="match status" value="2"/>
</dbReference>
<dbReference type="InterPro" id="IPR002219">
    <property type="entry name" value="PKC_DAG/PE"/>
</dbReference>
<dbReference type="OrthoDB" id="994010at2759"/>
<organism evidence="7 8">
    <name type="scientific">Gossypium anomalum</name>
    <dbReference type="NCBI Taxonomy" id="47600"/>
    <lineage>
        <taxon>Eukaryota</taxon>
        <taxon>Viridiplantae</taxon>
        <taxon>Streptophyta</taxon>
        <taxon>Embryophyta</taxon>
        <taxon>Tracheophyta</taxon>
        <taxon>Spermatophyta</taxon>
        <taxon>Magnoliopsida</taxon>
        <taxon>eudicotyledons</taxon>
        <taxon>Gunneridae</taxon>
        <taxon>Pentapetalae</taxon>
        <taxon>rosids</taxon>
        <taxon>malvids</taxon>
        <taxon>Malvales</taxon>
        <taxon>Malvaceae</taxon>
        <taxon>Malvoideae</taxon>
        <taxon>Gossypium</taxon>
    </lineage>
</organism>